<keyword evidence="2" id="KW-0732">Signal</keyword>
<evidence type="ECO:0000313" key="4">
    <source>
        <dbReference type="Proteomes" id="UP000469424"/>
    </source>
</evidence>
<dbReference type="InterPro" id="IPR023908">
    <property type="entry name" value="xxxLxxG_rpt"/>
</dbReference>
<feature type="region of interest" description="Disordered" evidence="1">
    <location>
        <begin position="304"/>
        <end position="344"/>
    </location>
</feature>
<dbReference type="PROSITE" id="PS51257">
    <property type="entry name" value="PROKAR_LIPOPROTEIN"/>
    <property type="match status" value="1"/>
</dbReference>
<feature type="chain" id="PRO_5026736457" description="X-X-X-Leu-X-X-Gly heptad repeats" evidence="2">
    <location>
        <begin position="38"/>
        <end position="748"/>
    </location>
</feature>
<dbReference type="AlphaFoldDB" id="A0A6N7X8E9"/>
<accession>A0A6N7X8E9</accession>
<organism evidence="3 4">
    <name type="scientific">Mogibacterium kristiansenii</name>
    <dbReference type="NCBI Taxonomy" id="2606708"/>
    <lineage>
        <taxon>Bacteria</taxon>
        <taxon>Bacillati</taxon>
        <taxon>Bacillota</taxon>
        <taxon>Clostridia</taxon>
        <taxon>Peptostreptococcales</taxon>
        <taxon>Anaerovoracaceae</taxon>
        <taxon>Mogibacterium</taxon>
    </lineage>
</organism>
<dbReference type="Gene3D" id="1.10.287.950">
    <property type="entry name" value="Methyl-accepting chemotaxis protein"/>
    <property type="match status" value="1"/>
</dbReference>
<feature type="compositionally biased region" description="Basic and acidic residues" evidence="1">
    <location>
        <begin position="321"/>
        <end position="338"/>
    </location>
</feature>
<dbReference type="EMBL" id="VUNA01000009">
    <property type="protein sequence ID" value="MST70853.1"/>
    <property type="molecule type" value="Genomic_DNA"/>
</dbReference>
<keyword evidence="4" id="KW-1185">Reference proteome</keyword>
<dbReference type="NCBIfam" id="TIGR03057">
    <property type="entry name" value="xxxLxxG_by_4"/>
    <property type="match status" value="4"/>
</dbReference>
<evidence type="ECO:0000256" key="1">
    <source>
        <dbReference type="SAM" id="MobiDB-lite"/>
    </source>
</evidence>
<proteinExistence type="predicted"/>
<gene>
    <name evidence="3" type="ORF">FYJ65_05815</name>
</gene>
<dbReference type="RefSeq" id="WP_154554416.1">
    <property type="nucleotide sequence ID" value="NZ_VUNA01000009.1"/>
</dbReference>
<feature type="signal peptide" evidence="2">
    <location>
        <begin position="1"/>
        <end position="37"/>
    </location>
</feature>
<evidence type="ECO:0000256" key="2">
    <source>
        <dbReference type="SAM" id="SignalP"/>
    </source>
</evidence>
<protein>
    <recommendedName>
        <fullName evidence="5">X-X-X-Leu-X-X-Gly heptad repeats</fullName>
    </recommendedName>
</protein>
<evidence type="ECO:0008006" key="5">
    <source>
        <dbReference type="Google" id="ProtNLM"/>
    </source>
</evidence>
<comment type="caution">
    <text evidence="3">The sequence shown here is derived from an EMBL/GenBank/DDBJ whole genome shotgun (WGS) entry which is preliminary data.</text>
</comment>
<sequence>MRKLNNKIKKIGAPILAGVLACSTALFYVPQMNAVHADTEKSINENFPEMLKTAQTGDKSETVYAVMDADGNTTDVSVSEWLKNEGKSNNLSDYSNLKNIKNTSGDEKMSRDGKKLVWAAKGKDIHYTGDYDGELPVKVKVSYYLNGTKVSADEIAGKKGNVKIRFDYDINDSVKENGYSLTRPYAIVSAVVLSNDNFTNVTVNNGKAVNDGNSTAVVGIALPGMSDNLQIDELDIPDHVTINAKTTNFEIDGTYTVADSGFMNDVDTTKLDDATGQVDELESALDKLSDASKKLVDGSSKLAKGANKLADSSSQIEEGTETLKDGTESMKNGSKDLKAGTGDLKQGTGDLKAGVKNLSDGADQLVAGAQDLSSGTTQMKEGTEALNSSVNGAGGLAGDNGSAKKLSAGAAQVDAGIKQMGKTIAAQNAKLAQTAKSISDNLDGVNTEKVNAPSSADVDGALETAIKAAAASGDQDTINALKNAKEKLGTYETNVNDTVSSVNTDKQKITTANQTAKAMYQSIAASSNDDLKKLQDGADELKAGTQALDTAVNVGGTKADETKVPSLSKAVAGLNSGAAQLDAGVNGYTDKDGKFHPGALLGLQSLQAGIKVDTKDKTSLVTGVNKLDAGANKLDAGTTKLANGAVQVDAGTGKLVTYMGQLTEGAETLSDGADTLASGMATFNKTGIQKLVSTLKDSDIKSMVNRVKATLDAASDGSFIGGKQDGQSGESKIIFKTDEVKKASKSDK</sequence>
<evidence type="ECO:0000313" key="3">
    <source>
        <dbReference type="EMBL" id="MST70853.1"/>
    </source>
</evidence>
<reference evidence="3 4" key="1">
    <citation type="submission" date="2019-08" db="EMBL/GenBank/DDBJ databases">
        <title>In-depth cultivation of the pig gut microbiome towards novel bacterial diversity and tailored functional studies.</title>
        <authorList>
            <person name="Wylensek D."/>
            <person name="Hitch T.C.A."/>
            <person name="Clavel T."/>
        </authorList>
    </citation>
    <scope>NUCLEOTIDE SEQUENCE [LARGE SCALE GENOMIC DNA]</scope>
    <source>
        <strain evidence="3 4">WCA-MUC-591-APC-4B</strain>
    </source>
</reference>
<name>A0A6N7X8E9_9FIRM</name>
<dbReference type="Proteomes" id="UP000469424">
    <property type="component" value="Unassembled WGS sequence"/>
</dbReference>